<dbReference type="GO" id="GO:0006874">
    <property type="term" value="P:intracellular calcium ion homeostasis"/>
    <property type="evidence" value="ECO:0007669"/>
    <property type="project" value="TreeGrafter"/>
</dbReference>
<evidence type="ECO:0000256" key="7">
    <source>
        <dbReference type="SAM" id="MobiDB-lite"/>
    </source>
</evidence>
<evidence type="ECO:0000256" key="4">
    <source>
        <dbReference type="ARBA" id="ARBA00022692"/>
    </source>
</evidence>
<evidence type="ECO:0000313" key="11">
    <source>
        <dbReference type="Proteomes" id="UP000091956"/>
    </source>
</evidence>
<sequence length="1085" mass="118559">MLSPGLMATSTQHRRARAKFSFRSFYISTLLLCAFALISLVATQVARYKYGDQYGSVQRRAVAELDVNRLLKRDEECRLVHFADDKCAFIKANCPDEEAGLLSYLSLYYCALPNAQPVAFTILVLWIGLLFTTIGIAASDFFCINLSTIATILGMSQSMAGVTFLAFGNGSPDVFSTFAAMSTHSGSMAVGELIGAAGFISGVVAGSMALVREFKVGKKSFVRDVGFFIVAASFSMVMLADGVLYLWECCVMIGFYVFYVAVVVTWHWYLQRQRRKRERIALSRGHYQGPAFAEIEVLIEDHEDEDGEEGGGALGRSTEDFADLERSLHDRSPNTERDSDDDSDGEGERGRMFATEVSNSMRVLRPRGGRRNTMTPIRPSLIGAMEFRSVLSSLQKARGTSEHQIRLRQYSDDRVPSSNPSFDRGTVQSNPSEQGTVIVTDADHPSGSADLIEPYSPTVASSADDVNKNPRNPSHYFAAEAPGGGIDGSGPSDPRYLAPINTAGGPDRNQQFPKTGDAIPPSPVISVSSPPIPREPEDTSPPLQAGQQNEHGLAPPAPDFFGGHQLKPDFFQAAATVNPSPVYSPRTKGPSRPRIRVPDSRDSSRTRSLSPVYAFPAYTDSPRPMSPPQLISPPQARPESGTLSPPGTPGGRSFYGQVPGRLVRWWPYRYLPAPQVIRASLFPTFENWEGKSFWDKILSVVSAPSIFLLAVTLPVVESELKEDDEELELENARERQSRSRSATVQGPPGEAPYTDNEVAPEWANYRRSSIRNSVLLTPGVEQNVRGLAGHGNAASIAIATEDIYHGNPHSEPLPPKNVNPAQDYFAMQAESALPEPADWNRWLVVVQIFTAPVFVSLVLWGNLYHDDLQPKPLFMMILYGLIGSLVTLAILTVTTRHDRMPKYRHLFCFLGFIVSIAWISTIANEVVGVLKAFGVIVGISDAILGLTIFAVGNSLGDLVADITVARLGYPVMALSACFGGPMLNILLGIGGSGLYMTLTEANHKHEKHPGRPMKYKPYVIDISPTLLISAVSLLITLVALLILVPLNKWMMTRKIGYGLITLWAVSTVANLIVEITGVWGDHTSL</sequence>
<feature type="transmembrane region" description="Helical" evidence="8">
    <location>
        <begin position="188"/>
        <end position="209"/>
    </location>
</feature>
<feature type="compositionally biased region" description="Basic and acidic residues" evidence="7">
    <location>
        <begin position="596"/>
        <end position="605"/>
    </location>
</feature>
<dbReference type="GeneID" id="28842149"/>
<feature type="transmembrane region" description="Helical" evidence="8">
    <location>
        <begin position="929"/>
        <end position="951"/>
    </location>
</feature>
<evidence type="ECO:0000256" key="1">
    <source>
        <dbReference type="ARBA" id="ARBA00004141"/>
    </source>
</evidence>
<dbReference type="PANTHER" id="PTHR12266:SF0">
    <property type="entry name" value="MITOCHONDRIAL SODIUM_CALCIUM EXCHANGER PROTEIN"/>
    <property type="match status" value="1"/>
</dbReference>
<keyword evidence="11" id="KW-1185">Reference proteome</keyword>
<feature type="transmembrane region" description="Helical" evidence="8">
    <location>
        <begin position="1018"/>
        <end position="1043"/>
    </location>
</feature>
<feature type="transmembrane region" description="Helical" evidence="8">
    <location>
        <begin position="873"/>
        <end position="894"/>
    </location>
</feature>
<feature type="region of interest" description="Disordered" evidence="7">
    <location>
        <begin position="459"/>
        <end position="565"/>
    </location>
</feature>
<feature type="compositionally biased region" description="Basic and acidic residues" evidence="7">
    <location>
        <begin position="326"/>
        <end position="337"/>
    </location>
</feature>
<feature type="transmembrane region" description="Helical" evidence="8">
    <location>
        <begin position="842"/>
        <end position="861"/>
    </location>
</feature>
<keyword evidence="3" id="KW-0813">Transport</keyword>
<evidence type="ECO:0000256" key="6">
    <source>
        <dbReference type="ARBA" id="ARBA00023136"/>
    </source>
</evidence>
<comment type="subcellular location">
    <subcellularLocation>
        <location evidence="1">Membrane</location>
        <topology evidence="1">Multi-pass membrane protein</topology>
    </subcellularLocation>
</comment>
<feature type="domain" description="Sodium/calcium exchanger membrane region" evidence="9">
    <location>
        <begin position="909"/>
        <end position="1070"/>
    </location>
</feature>
<feature type="transmembrane region" description="Helical" evidence="8">
    <location>
        <begin position="149"/>
        <end position="168"/>
    </location>
</feature>
<dbReference type="Proteomes" id="UP000091956">
    <property type="component" value="Unassembled WGS sequence"/>
</dbReference>
<protein>
    <recommendedName>
        <fullName evidence="9">Sodium/calcium exchanger membrane region domain-containing protein</fullName>
    </recommendedName>
</protein>
<evidence type="ECO:0000259" key="9">
    <source>
        <dbReference type="Pfam" id="PF01699"/>
    </source>
</evidence>
<dbReference type="Pfam" id="PF01699">
    <property type="entry name" value="Na_Ca_ex"/>
    <property type="match status" value="2"/>
</dbReference>
<dbReference type="STRING" id="342668.A0A1B8GC07"/>
<accession>A0A1B8GC07</accession>
<dbReference type="OrthoDB" id="407410at2759"/>
<dbReference type="GO" id="GO:0016020">
    <property type="term" value="C:membrane"/>
    <property type="evidence" value="ECO:0007669"/>
    <property type="project" value="UniProtKB-SubCell"/>
</dbReference>
<keyword evidence="6 8" id="KW-0472">Membrane</keyword>
<feature type="region of interest" description="Disordered" evidence="7">
    <location>
        <begin position="578"/>
        <end position="654"/>
    </location>
</feature>
<feature type="transmembrane region" description="Helical" evidence="8">
    <location>
        <begin position="1055"/>
        <end position="1079"/>
    </location>
</feature>
<evidence type="ECO:0000313" key="10">
    <source>
        <dbReference type="EMBL" id="OBT93364.1"/>
    </source>
</evidence>
<dbReference type="Gene3D" id="1.20.1420.30">
    <property type="entry name" value="NCX, central ion-binding region"/>
    <property type="match status" value="2"/>
</dbReference>
<keyword evidence="4 8" id="KW-0812">Transmembrane</keyword>
<dbReference type="AlphaFoldDB" id="A0A1B8GC07"/>
<comment type="similarity">
    <text evidence="2">Belongs to the Ca(2+):cation antiporter (CaCA) (TC 2.A.19) family.</text>
</comment>
<dbReference type="SUPFAM" id="SSF103473">
    <property type="entry name" value="MFS general substrate transporter"/>
    <property type="match status" value="1"/>
</dbReference>
<feature type="transmembrane region" description="Helical" evidence="8">
    <location>
        <begin position="221"/>
        <end position="239"/>
    </location>
</feature>
<dbReference type="EMBL" id="KV460254">
    <property type="protein sequence ID" value="OBT93364.1"/>
    <property type="molecule type" value="Genomic_DNA"/>
</dbReference>
<keyword evidence="5 8" id="KW-1133">Transmembrane helix</keyword>
<feature type="transmembrane region" description="Helical" evidence="8">
    <location>
        <begin position="118"/>
        <end position="137"/>
    </location>
</feature>
<gene>
    <name evidence="10" type="ORF">VE01_08763</name>
</gene>
<evidence type="ECO:0000256" key="2">
    <source>
        <dbReference type="ARBA" id="ARBA00008170"/>
    </source>
</evidence>
<feature type="region of interest" description="Disordered" evidence="7">
    <location>
        <begin position="397"/>
        <end position="435"/>
    </location>
</feature>
<feature type="region of interest" description="Disordered" evidence="7">
    <location>
        <begin position="326"/>
        <end position="354"/>
    </location>
</feature>
<feature type="compositionally biased region" description="Basic and acidic residues" evidence="7">
    <location>
        <begin position="399"/>
        <end position="415"/>
    </location>
</feature>
<dbReference type="InterPro" id="IPR044880">
    <property type="entry name" value="NCX_ion-bd_dom_sf"/>
</dbReference>
<feature type="compositionally biased region" description="Polar residues" evidence="7">
    <location>
        <begin position="541"/>
        <end position="550"/>
    </location>
</feature>
<feature type="transmembrane region" description="Helical" evidence="8">
    <location>
        <begin position="971"/>
        <end position="998"/>
    </location>
</feature>
<feature type="compositionally biased region" description="Polar residues" evidence="7">
    <location>
        <begin position="416"/>
        <end position="435"/>
    </location>
</feature>
<evidence type="ECO:0000256" key="3">
    <source>
        <dbReference type="ARBA" id="ARBA00022448"/>
    </source>
</evidence>
<reference evidence="11" key="2">
    <citation type="journal article" date="2018" name="Nat. Commun.">
        <title>Extreme sensitivity to ultraviolet light in the fungal pathogen causing white-nose syndrome of bats.</title>
        <authorList>
            <person name="Palmer J.M."/>
            <person name="Drees K.P."/>
            <person name="Foster J.T."/>
            <person name="Lindner D.L."/>
        </authorList>
    </citation>
    <scope>NUCLEOTIDE SEQUENCE [LARGE SCALE GENOMIC DNA]</scope>
    <source>
        <strain evidence="11">UAMH 10579</strain>
    </source>
</reference>
<feature type="transmembrane region" description="Helical" evidence="8">
    <location>
        <begin position="245"/>
        <end position="269"/>
    </location>
</feature>
<dbReference type="GO" id="GO:0008324">
    <property type="term" value="F:monoatomic cation transmembrane transporter activity"/>
    <property type="evidence" value="ECO:0007669"/>
    <property type="project" value="TreeGrafter"/>
</dbReference>
<dbReference type="PANTHER" id="PTHR12266">
    <property type="entry name" value="NA+/CA2+ K+ INDEPENDENT EXCHANGER"/>
    <property type="match status" value="1"/>
</dbReference>
<organism evidence="10 11">
    <name type="scientific">Pseudogymnoascus verrucosus</name>
    <dbReference type="NCBI Taxonomy" id="342668"/>
    <lineage>
        <taxon>Eukaryota</taxon>
        <taxon>Fungi</taxon>
        <taxon>Dikarya</taxon>
        <taxon>Ascomycota</taxon>
        <taxon>Pezizomycotina</taxon>
        <taxon>Leotiomycetes</taxon>
        <taxon>Thelebolales</taxon>
        <taxon>Thelebolaceae</taxon>
        <taxon>Pseudogymnoascus</taxon>
    </lineage>
</organism>
<dbReference type="InterPro" id="IPR036259">
    <property type="entry name" value="MFS_trans_sf"/>
</dbReference>
<name>A0A1B8GC07_9PEZI</name>
<feature type="domain" description="Sodium/calcium exchanger membrane region" evidence="9">
    <location>
        <begin position="125"/>
        <end position="264"/>
    </location>
</feature>
<evidence type="ECO:0000256" key="8">
    <source>
        <dbReference type="SAM" id="Phobius"/>
    </source>
</evidence>
<dbReference type="InterPro" id="IPR051359">
    <property type="entry name" value="CaCA_antiporter"/>
</dbReference>
<evidence type="ECO:0000256" key="5">
    <source>
        <dbReference type="ARBA" id="ARBA00022989"/>
    </source>
</evidence>
<reference evidence="10 11" key="1">
    <citation type="submission" date="2016-03" db="EMBL/GenBank/DDBJ databases">
        <title>Comparative genomics of Pseudogymnoascus destructans, the fungus causing white-nose syndrome of bats.</title>
        <authorList>
            <person name="Palmer J.M."/>
            <person name="Drees K.P."/>
            <person name="Foster J.T."/>
            <person name="Lindner D.L."/>
        </authorList>
    </citation>
    <scope>NUCLEOTIDE SEQUENCE [LARGE SCALE GENOMIC DNA]</scope>
    <source>
        <strain evidence="10 11">UAMH 10579</strain>
    </source>
</reference>
<dbReference type="InterPro" id="IPR004837">
    <property type="entry name" value="NaCa_Exmemb"/>
</dbReference>
<feature type="transmembrane region" description="Helical" evidence="8">
    <location>
        <begin position="906"/>
        <end position="923"/>
    </location>
</feature>
<dbReference type="RefSeq" id="XP_018127097.1">
    <property type="nucleotide sequence ID" value="XM_018278182.2"/>
</dbReference>
<proteinExistence type="inferred from homology"/>
<feature type="region of interest" description="Disordered" evidence="7">
    <location>
        <begin position="724"/>
        <end position="756"/>
    </location>
</feature>